<dbReference type="Proteomes" id="UP000287300">
    <property type="component" value="Unassembled WGS sequence"/>
</dbReference>
<reference evidence="1 2" key="1">
    <citation type="submission" date="2016-06" db="EMBL/GenBank/DDBJ databases">
        <title>Acetobacter pasteurianus NBRC 3188 whole genome sequencing project.</title>
        <authorList>
            <person name="Matsutani M."/>
            <person name="Shiwa Y."/>
            <person name="Okamoto-Kainuma A."/>
            <person name="Ishikawa M."/>
            <person name="Koizumi Y."/>
            <person name="Yoshikawa H."/>
            <person name="Yakushi T."/>
            <person name="Matsushita K."/>
        </authorList>
    </citation>
    <scope>NUCLEOTIDE SEQUENCE [LARGE SCALE GENOMIC DNA]</scope>
    <source>
        <strain evidence="1 2">NBRC 3188</strain>
    </source>
</reference>
<sequence length="50" mass="5246">MDQKIAPLILPVKEAAARDANVRAVVNRLHSGGNPPIFSGVLTENSGSSF</sequence>
<dbReference type="AlphaFoldDB" id="A0A401WY59"/>
<protein>
    <submittedName>
        <fullName evidence="1">Uncharacterized protein</fullName>
    </submittedName>
</protein>
<evidence type="ECO:0000313" key="1">
    <source>
        <dbReference type="EMBL" id="GCD54277.1"/>
    </source>
</evidence>
<evidence type="ECO:0000313" key="2">
    <source>
        <dbReference type="Proteomes" id="UP000287300"/>
    </source>
</evidence>
<gene>
    <name evidence="1" type="ORF">NBRC3188_2974</name>
</gene>
<dbReference type="EMBL" id="BDES01000080">
    <property type="protein sequence ID" value="GCD54277.1"/>
    <property type="molecule type" value="Genomic_DNA"/>
</dbReference>
<proteinExistence type="predicted"/>
<name>A0A401WY59_ACEPA</name>
<comment type="caution">
    <text evidence="1">The sequence shown here is derived from an EMBL/GenBank/DDBJ whole genome shotgun (WGS) entry which is preliminary data.</text>
</comment>
<organism evidence="1 2">
    <name type="scientific">Acetobacter pasteurianus NBRC 3188</name>
    <dbReference type="NCBI Taxonomy" id="1226663"/>
    <lineage>
        <taxon>Bacteria</taxon>
        <taxon>Pseudomonadati</taxon>
        <taxon>Pseudomonadota</taxon>
        <taxon>Alphaproteobacteria</taxon>
        <taxon>Acetobacterales</taxon>
        <taxon>Acetobacteraceae</taxon>
        <taxon>Acetobacter</taxon>
    </lineage>
</organism>
<accession>A0A401WY59</accession>